<dbReference type="SMART" id="SM00327">
    <property type="entry name" value="VWA"/>
    <property type="match status" value="1"/>
</dbReference>
<dbReference type="OMA" id="KNAMYTA"/>
<reference evidence="3" key="1">
    <citation type="journal article" date="2017" name="Cell">
        <title>Insights into land plant evolution garnered from the Marchantia polymorpha genome.</title>
        <authorList>
            <person name="Bowman J.L."/>
            <person name="Kohchi T."/>
            <person name="Yamato K.T."/>
            <person name="Jenkins J."/>
            <person name="Shu S."/>
            <person name="Ishizaki K."/>
            <person name="Yamaoka S."/>
            <person name="Nishihama R."/>
            <person name="Nakamura Y."/>
            <person name="Berger F."/>
            <person name="Adam C."/>
            <person name="Aki S.S."/>
            <person name="Althoff F."/>
            <person name="Araki T."/>
            <person name="Arteaga-Vazquez M.A."/>
            <person name="Balasubrmanian S."/>
            <person name="Barry K."/>
            <person name="Bauer D."/>
            <person name="Boehm C.R."/>
            <person name="Briginshaw L."/>
            <person name="Caballero-Perez J."/>
            <person name="Catarino B."/>
            <person name="Chen F."/>
            <person name="Chiyoda S."/>
            <person name="Chovatia M."/>
            <person name="Davies K.M."/>
            <person name="Delmans M."/>
            <person name="Demura T."/>
            <person name="Dierschke T."/>
            <person name="Dolan L."/>
            <person name="Dorantes-Acosta A.E."/>
            <person name="Eklund D.M."/>
            <person name="Florent S.N."/>
            <person name="Flores-Sandoval E."/>
            <person name="Fujiyama A."/>
            <person name="Fukuzawa H."/>
            <person name="Galik B."/>
            <person name="Grimanelli D."/>
            <person name="Grimwood J."/>
            <person name="Grossniklaus U."/>
            <person name="Hamada T."/>
            <person name="Haseloff J."/>
            <person name="Hetherington A.J."/>
            <person name="Higo A."/>
            <person name="Hirakawa Y."/>
            <person name="Hundley H.N."/>
            <person name="Ikeda Y."/>
            <person name="Inoue K."/>
            <person name="Inoue S.I."/>
            <person name="Ishida S."/>
            <person name="Jia Q."/>
            <person name="Kakita M."/>
            <person name="Kanazawa T."/>
            <person name="Kawai Y."/>
            <person name="Kawashima T."/>
            <person name="Kennedy M."/>
            <person name="Kinose K."/>
            <person name="Kinoshita T."/>
            <person name="Kohara Y."/>
            <person name="Koide E."/>
            <person name="Komatsu K."/>
            <person name="Kopischke S."/>
            <person name="Kubo M."/>
            <person name="Kyozuka J."/>
            <person name="Lagercrantz U."/>
            <person name="Lin S.S."/>
            <person name="Lindquist E."/>
            <person name="Lipzen A.M."/>
            <person name="Lu C.W."/>
            <person name="De Luna E."/>
            <person name="Martienssen R.A."/>
            <person name="Minamino N."/>
            <person name="Mizutani M."/>
            <person name="Mizutani M."/>
            <person name="Mochizuki N."/>
            <person name="Monte I."/>
            <person name="Mosher R."/>
            <person name="Nagasaki H."/>
            <person name="Nakagami H."/>
            <person name="Naramoto S."/>
            <person name="Nishitani K."/>
            <person name="Ohtani M."/>
            <person name="Okamoto T."/>
            <person name="Okumura M."/>
            <person name="Phillips J."/>
            <person name="Pollak B."/>
            <person name="Reinders A."/>
            <person name="Rovekamp M."/>
            <person name="Sano R."/>
            <person name="Sawa S."/>
            <person name="Schmid M.W."/>
            <person name="Shirakawa M."/>
            <person name="Solano R."/>
            <person name="Spunde A."/>
            <person name="Suetsugu N."/>
            <person name="Sugano S."/>
            <person name="Sugiyama A."/>
            <person name="Sun R."/>
            <person name="Suzuki Y."/>
            <person name="Takenaka M."/>
            <person name="Takezawa D."/>
            <person name="Tomogane H."/>
            <person name="Tsuzuki M."/>
            <person name="Ueda T."/>
            <person name="Umeda M."/>
            <person name="Ward J.M."/>
            <person name="Watanabe Y."/>
            <person name="Yazaki K."/>
            <person name="Yokoyama R."/>
            <person name="Yoshitake Y."/>
            <person name="Yotsui I."/>
            <person name="Zachgo S."/>
            <person name="Schmutz J."/>
        </authorList>
    </citation>
    <scope>NUCLEOTIDE SEQUENCE [LARGE SCALE GENOMIC DNA]</scope>
    <source>
        <strain evidence="3">Tak-1</strain>
    </source>
</reference>
<dbReference type="SUPFAM" id="SSF53300">
    <property type="entry name" value="vWA-like"/>
    <property type="match status" value="1"/>
</dbReference>
<dbReference type="PANTHER" id="PTHR46503">
    <property type="entry name" value="INTER-ALPHA-TRYPSIN INHIBITOR HEAVY CHAIN-LIKE PROTEIN"/>
    <property type="match status" value="1"/>
</dbReference>
<name>A0A2R6WED1_MARPO</name>
<dbReference type="Gene3D" id="3.40.50.410">
    <property type="entry name" value="von Willebrand factor, type A domain"/>
    <property type="match status" value="1"/>
</dbReference>
<dbReference type="PANTHER" id="PTHR46503:SF1">
    <property type="entry name" value="INTER-ALPHA-TRYPSIN INHIBITOR HEAVY CHAIN-LIKE PROTEIN"/>
    <property type="match status" value="1"/>
</dbReference>
<sequence>MANSFPASLAAGLILSEQLKPRIHKTNLGPPPPGYPPTYDGSKDKNGKGAAVLPTCPMIYAIITDRNSLVQPTTVQYGPPIVQSGMGTSVDPTPTLPALLPLDMNNVSLNVECHISTAFVTVEGMWTLGLLKKDYQCDCLLAVPMHRQGTVSGVEIDLGDGRLYATLVIPKDEAASYGVKGSTESGAEDPGTYNPELFRLFFPQVRAGSSLSVKITWFQAMEFAEGLYSIQIPFTFPDHVFPSSDVIVNVTKVMCTINSGTDLPVEMGNNLAESLQESSRGPGSVSLVAKGSQYADGWRNGDFNACYKVWSAGILPSLIVQDPVPGQLDPRGVFCLSVSPPDPKSVQGFQRAVVFLLDRSGSMSGRPMEDARDALRFGLSSLQPVDLFNVIAFDHESLFFSPQLVPAAVDVTHQAQDWIYSSIESRGGTDILTPLQQAMQMLQNLQGYVPYIFLITDGAVNDERGICRLMQTALSQGGSAAPRISTFGIGHYCNFYFLKMLALIGRGLSDVAFSSDKIRDQMEKMLVAASTPLLTNISLAIDIPGGCEVYPYPIPDLFCTNPLVVSGRFYGNFPNTIKVVGLLPNQSVWELEVQMKKAGQIPLDKVFAKQQLDLMTAQSWMTEDLRLQAQAVNLSVQTGIPCEYTRMVSFETTKEQHDNIKSDMKKGKKVDIKKYAGKAAKIAIVGGLVIGFGSIAATAANMAIGDIGLGGGDWFPDFGDGGDAFMCCDCGACGDCGECDICGICGGCDFDFGDVGDCLSESLCVCAGALLDC</sequence>
<proteinExistence type="predicted"/>
<organism evidence="2 3">
    <name type="scientific">Marchantia polymorpha</name>
    <name type="common">Common liverwort</name>
    <name type="synonym">Marchantia aquatica</name>
    <dbReference type="NCBI Taxonomy" id="3197"/>
    <lineage>
        <taxon>Eukaryota</taxon>
        <taxon>Viridiplantae</taxon>
        <taxon>Streptophyta</taxon>
        <taxon>Embryophyta</taxon>
        <taxon>Marchantiophyta</taxon>
        <taxon>Marchantiopsida</taxon>
        <taxon>Marchantiidae</taxon>
        <taxon>Marchantiales</taxon>
        <taxon>Marchantiaceae</taxon>
        <taxon>Marchantia</taxon>
    </lineage>
</organism>
<dbReference type="OrthoDB" id="1729737at2759"/>
<evidence type="ECO:0000313" key="3">
    <source>
        <dbReference type="Proteomes" id="UP000244005"/>
    </source>
</evidence>
<evidence type="ECO:0000259" key="1">
    <source>
        <dbReference type="PROSITE" id="PS50234"/>
    </source>
</evidence>
<keyword evidence="3" id="KW-1185">Reference proteome</keyword>
<dbReference type="Gramene" id="Mp4g20620.1">
    <property type="protein sequence ID" value="Mp4g20620.1.cds"/>
    <property type="gene ID" value="Mp4g20620"/>
</dbReference>
<dbReference type="Pfam" id="PF13768">
    <property type="entry name" value="VWA_3"/>
    <property type="match status" value="1"/>
</dbReference>
<evidence type="ECO:0000313" key="2">
    <source>
        <dbReference type="EMBL" id="PTQ32204.1"/>
    </source>
</evidence>
<dbReference type="InterPro" id="IPR036465">
    <property type="entry name" value="vWFA_dom_sf"/>
</dbReference>
<gene>
    <name evidence="2" type="ORF">MARPO_0101s0008</name>
</gene>
<dbReference type="EMBL" id="KZ772773">
    <property type="protein sequence ID" value="PTQ32204.1"/>
    <property type="molecule type" value="Genomic_DNA"/>
</dbReference>
<accession>A0A2R6WED1</accession>
<dbReference type="Proteomes" id="UP000244005">
    <property type="component" value="Unassembled WGS sequence"/>
</dbReference>
<feature type="domain" description="VWFA" evidence="1">
    <location>
        <begin position="352"/>
        <end position="537"/>
    </location>
</feature>
<dbReference type="InterPro" id="IPR002035">
    <property type="entry name" value="VWF_A"/>
</dbReference>
<dbReference type="AlphaFoldDB" id="A0A2R6WED1"/>
<dbReference type="PROSITE" id="PS50234">
    <property type="entry name" value="VWFA"/>
    <property type="match status" value="1"/>
</dbReference>
<protein>
    <recommendedName>
        <fullName evidence="1">VWFA domain-containing protein</fullName>
    </recommendedName>
</protein>